<evidence type="ECO:0000259" key="3">
    <source>
        <dbReference type="Pfam" id="PF13359"/>
    </source>
</evidence>
<dbReference type="Pfam" id="PF13359">
    <property type="entry name" value="DDE_Tnp_4"/>
    <property type="match status" value="1"/>
</dbReference>
<dbReference type="AlphaFoldDB" id="A0A026W476"/>
<comment type="cofactor">
    <cofactor evidence="1">
        <name>a divalent metal cation</name>
        <dbReference type="ChEBI" id="CHEBI:60240"/>
    </cofactor>
</comment>
<feature type="non-terminal residue" evidence="4">
    <location>
        <position position="1"/>
    </location>
</feature>
<dbReference type="PANTHER" id="PTHR37162:SF1">
    <property type="entry name" value="BED-TYPE DOMAIN-CONTAINING PROTEIN"/>
    <property type="match status" value="1"/>
</dbReference>
<evidence type="ECO:0000256" key="1">
    <source>
        <dbReference type="ARBA" id="ARBA00001968"/>
    </source>
</evidence>
<keyword evidence="2" id="KW-0479">Metal-binding</keyword>
<dbReference type="PANTHER" id="PTHR37162">
    <property type="entry name" value="HAT FAMILY DIMERISATION DOMAINCONTAINING PROTEIN-RELATED"/>
    <property type="match status" value="1"/>
</dbReference>
<dbReference type="OrthoDB" id="6627079at2759"/>
<proteinExistence type="predicted"/>
<keyword evidence="5" id="KW-1185">Reference proteome</keyword>
<sequence>IIQETCKALRTCLSKEVLPYPLKTIDWINIAKEFENKWDFNHCIGAIDGKHVCPDNAGSAFFNYKHTHSIVLLGICDANYLFTLVDIGAYGRRSDGGIFKDSLMGQKFNEKKLNVPKPKSLSVDRMPLPYVLVGDEAFHLTDYLLRPYPGKRGLTPDQNVFNYLLSRARRTVENAFGILVKLFSAFAIEMEKFSIPFVNIVALSCDNAAVMVGKHISFCIYNKTPKRSAVFQDFTESFQQSSHKMLKLAGTRWLSRHSCISRLLKYWDTIQHFLNEIIITEKSKSGEYLLSIMQNVDTKAYFLFLHYILNFFNIFNAYFQAEETRIYLLQSKSFNLLTDMSRNFLKPEILESLPNVTFSLEENQKLLDISLGQECEEYLSYLTQEGHIDVVTTIRRNCLQFYITAAKEMLQRLPIKNKFLYKLKVFRSCTSLFDDDRETSFNDVSFILYGTYILRTVLKIIDFLNGNIREHKIYQSEVLIIDQIYVNTALYMVQFWRHQRKSKFLTRKE</sequence>
<dbReference type="Proteomes" id="UP000053097">
    <property type="component" value="Unassembled WGS sequence"/>
</dbReference>
<evidence type="ECO:0000256" key="2">
    <source>
        <dbReference type="ARBA" id="ARBA00022723"/>
    </source>
</evidence>
<dbReference type="EMBL" id="KK107458">
    <property type="protein sequence ID" value="EZA50406.1"/>
    <property type="molecule type" value="Genomic_DNA"/>
</dbReference>
<reference evidence="4 5" key="1">
    <citation type="journal article" date="2014" name="Curr. Biol.">
        <title>The genome of the clonal raider ant Cerapachys biroi.</title>
        <authorList>
            <person name="Oxley P.R."/>
            <person name="Ji L."/>
            <person name="Fetter-Pruneda I."/>
            <person name="McKenzie S.K."/>
            <person name="Li C."/>
            <person name="Hu H."/>
            <person name="Zhang G."/>
            <person name="Kronauer D.J."/>
        </authorList>
    </citation>
    <scope>NUCLEOTIDE SEQUENCE [LARGE SCALE GENOMIC DNA]</scope>
</reference>
<dbReference type="InterPro" id="IPR027806">
    <property type="entry name" value="HARBI1_dom"/>
</dbReference>
<organism evidence="4 5">
    <name type="scientific">Ooceraea biroi</name>
    <name type="common">Clonal raider ant</name>
    <name type="synonym">Cerapachys biroi</name>
    <dbReference type="NCBI Taxonomy" id="2015173"/>
    <lineage>
        <taxon>Eukaryota</taxon>
        <taxon>Metazoa</taxon>
        <taxon>Ecdysozoa</taxon>
        <taxon>Arthropoda</taxon>
        <taxon>Hexapoda</taxon>
        <taxon>Insecta</taxon>
        <taxon>Pterygota</taxon>
        <taxon>Neoptera</taxon>
        <taxon>Endopterygota</taxon>
        <taxon>Hymenoptera</taxon>
        <taxon>Apocrita</taxon>
        <taxon>Aculeata</taxon>
        <taxon>Formicoidea</taxon>
        <taxon>Formicidae</taxon>
        <taxon>Dorylinae</taxon>
        <taxon>Ooceraea</taxon>
    </lineage>
</organism>
<accession>A0A026W476</accession>
<evidence type="ECO:0000313" key="4">
    <source>
        <dbReference type="EMBL" id="EZA50406.1"/>
    </source>
</evidence>
<evidence type="ECO:0000313" key="5">
    <source>
        <dbReference type="Proteomes" id="UP000053097"/>
    </source>
</evidence>
<name>A0A026W476_OOCBI</name>
<protein>
    <recommendedName>
        <fullName evidence="3">DDE Tnp4 domain-containing protein</fullName>
    </recommendedName>
</protein>
<dbReference type="GO" id="GO:0046872">
    <property type="term" value="F:metal ion binding"/>
    <property type="evidence" value="ECO:0007669"/>
    <property type="project" value="UniProtKB-KW"/>
</dbReference>
<feature type="domain" description="DDE Tnp4" evidence="3">
    <location>
        <begin position="55"/>
        <end position="187"/>
    </location>
</feature>
<gene>
    <name evidence="4" type="ORF">X777_11129</name>
</gene>